<organism evidence="2 3">
    <name type="scientific">Pedobacter miscanthi</name>
    <dbReference type="NCBI Taxonomy" id="2259170"/>
    <lineage>
        <taxon>Bacteria</taxon>
        <taxon>Pseudomonadati</taxon>
        <taxon>Bacteroidota</taxon>
        <taxon>Sphingobacteriia</taxon>
        <taxon>Sphingobacteriales</taxon>
        <taxon>Sphingobacteriaceae</taxon>
        <taxon>Pedobacter</taxon>
    </lineage>
</organism>
<reference evidence="2 3" key="1">
    <citation type="submission" date="2018-07" db="EMBL/GenBank/DDBJ databases">
        <title>A draft genome of a endophytic bacteria, a new species of Pedobacter.</title>
        <authorList>
            <person name="Zhang Z.D."/>
            <person name="Chen Z.J."/>
        </authorList>
    </citation>
    <scope>NUCLEOTIDE SEQUENCE [LARGE SCALE GENOMIC DNA]</scope>
    <source>
        <strain evidence="2 3">RS10</strain>
    </source>
</reference>
<accession>A0A366KJP6</accession>
<gene>
    <name evidence="2" type="ORF">DRW42_28110</name>
</gene>
<evidence type="ECO:0000256" key="1">
    <source>
        <dbReference type="SAM" id="Phobius"/>
    </source>
</evidence>
<keyword evidence="1" id="KW-0472">Membrane</keyword>
<evidence type="ECO:0000313" key="3">
    <source>
        <dbReference type="Proteomes" id="UP000252081"/>
    </source>
</evidence>
<evidence type="ECO:0000313" key="2">
    <source>
        <dbReference type="EMBL" id="RBQ01921.1"/>
    </source>
</evidence>
<comment type="caution">
    <text evidence="2">The sequence shown here is derived from an EMBL/GenBank/DDBJ whole genome shotgun (WGS) entry which is preliminary data.</text>
</comment>
<feature type="transmembrane region" description="Helical" evidence="1">
    <location>
        <begin position="114"/>
        <end position="133"/>
    </location>
</feature>
<proteinExistence type="predicted"/>
<feature type="transmembrane region" description="Helical" evidence="1">
    <location>
        <begin position="89"/>
        <end position="107"/>
    </location>
</feature>
<protein>
    <submittedName>
        <fullName evidence="2">Uncharacterized protein</fullName>
    </submittedName>
</protein>
<dbReference type="RefSeq" id="WP_113952188.1">
    <property type="nucleotide sequence ID" value="NZ_QNQU01000051.1"/>
</dbReference>
<feature type="transmembrane region" description="Helical" evidence="1">
    <location>
        <begin position="29"/>
        <end position="48"/>
    </location>
</feature>
<keyword evidence="1" id="KW-1133">Transmembrane helix</keyword>
<dbReference type="OrthoDB" id="7582100at2"/>
<keyword evidence="3" id="KW-1185">Reference proteome</keyword>
<sequence>MKLGALIGLIFAMLWWSVGVGAMTSSAGTILQIFGIFVFTATGIWILRRKATLPRQKPRWNYYVVAVIAEVIAIMISQKWLNSRNLGQLLLPTVGLIVGLHFTGLWYAFARSRFLILSVVMTADNLLALFLPLTPGERLLISGFGSSASLFVTVILP</sequence>
<keyword evidence="1" id="KW-0812">Transmembrane</keyword>
<name>A0A366KJP6_9SPHI</name>
<dbReference type="AlphaFoldDB" id="A0A366KJP6"/>
<dbReference type="Proteomes" id="UP000252081">
    <property type="component" value="Unassembled WGS sequence"/>
</dbReference>
<dbReference type="EMBL" id="QNQU01000051">
    <property type="protein sequence ID" value="RBQ01921.1"/>
    <property type="molecule type" value="Genomic_DNA"/>
</dbReference>
<feature type="transmembrane region" description="Helical" evidence="1">
    <location>
        <begin position="60"/>
        <end position="77"/>
    </location>
</feature>